<comment type="caution">
    <text evidence="1">The sequence shown here is derived from an EMBL/GenBank/DDBJ whole genome shotgun (WGS) entry which is preliminary data.</text>
</comment>
<accession>A0A0M2SJ42</accession>
<dbReference type="AlphaFoldDB" id="A0A0M2SJ42"/>
<dbReference type="Proteomes" id="UP000034287">
    <property type="component" value="Unassembled WGS sequence"/>
</dbReference>
<dbReference type="RefSeq" id="WP_046514706.1">
    <property type="nucleotide sequence ID" value="NZ_LAYZ01000003.1"/>
</dbReference>
<dbReference type="EMBL" id="LAYZ01000003">
    <property type="protein sequence ID" value="KKK34714.1"/>
    <property type="molecule type" value="Genomic_DNA"/>
</dbReference>
<gene>
    <name evidence="1" type="ORF">WN59_06700</name>
</gene>
<evidence type="ECO:0000313" key="2">
    <source>
        <dbReference type="Proteomes" id="UP000034287"/>
    </source>
</evidence>
<protein>
    <submittedName>
        <fullName evidence="1">Uncharacterized protein</fullName>
    </submittedName>
</protein>
<organism evidence="1 2">
    <name type="scientific">Salinicoccus sediminis</name>
    <dbReference type="NCBI Taxonomy" id="1432562"/>
    <lineage>
        <taxon>Bacteria</taxon>
        <taxon>Bacillati</taxon>
        <taxon>Bacillota</taxon>
        <taxon>Bacilli</taxon>
        <taxon>Bacillales</taxon>
        <taxon>Staphylococcaceae</taxon>
        <taxon>Salinicoccus</taxon>
    </lineage>
</organism>
<sequence>MKTARLYLEAADSNVRDFQRFKDSRRHRDYKSELVIKIHTVWKYSFLYLIQTGKLKLSDPITKWEEYTGKYQLPDHYKVANAYLRSNNQPTLDYTEKVFHQYIKKRSA</sequence>
<proteinExistence type="predicted"/>
<dbReference type="STRING" id="1432562.WN59_06700"/>
<keyword evidence="2" id="KW-1185">Reference proteome</keyword>
<name>A0A0M2SJ42_9STAP</name>
<dbReference type="OrthoDB" id="9956877at2"/>
<reference evidence="1 2" key="1">
    <citation type="submission" date="2015-04" db="EMBL/GenBank/DDBJ databases">
        <title>Taxonomic description and genome sequence of Salinicoccus sediminis sp. nov., a novel hyper halotolerant bacterium isolated from marine sediment.</title>
        <authorList>
            <person name="Mathan Kumar R."/>
            <person name="Kaur G."/>
            <person name="Kumar N."/>
            <person name="Kumar A."/>
            <person name="Singh N.K."/>
            <person name="Kaur N."/>
            <person name="Mayilraj S."/>
        </authorList>
    </citation>
    <scope>NUCLEOTIDE SEQUENCE [LARGE SCALE GENOMIC DNA]</scope>
    <source>
        <strain evidence="1 2">SV-16</strain>
    </source>
</reference>
<evidence type="ECO:0000313" key="1">
    <source>
        <dbReference type="EMBL" id="KKK34714.1"/>
    </source>
</evidence>
<dbReference type="PATRIC" id="fig|1432562.3.peg.1334"/>